<dbReference type="EMBL" id="JACRUN010000005">
    <property type="protein sequence ID" value="MBC5835157.1"/>
    <property type="molecule type" value="Genomic_DNA"/>
</dbReference>
<dbReference type="Pfam" id="PF14064">
    <property type="entry name" value="HmuY"/>
    <property type="match status" value="1"/>
</dbReference>
<proteinExistence type="predicted"/>
<dbReference type="RefSeq" id="WP_166129130.1">
    <property type="nucleotide sequence ID" value="NZ_JAANOQ010000006.1"/>
</dbReference>
<evidence type="ECO:0000313" key="2">
    <source>
        <dbReference type="EMBL" id="MBC5835157.1"/>
    </source>
</evidence>
<organism evidence="2 3">
    <name type="scientific">Flavobacterium bernardetii</name>
    <dbReference type="NCBI Taxonomy" id="2813823"/>
    <lineage>
        <taxon>Bacteria</taxon>
        <taxon>Pseudomonadati</taxon>
        <taxon>Bacteroidota</taxon>
        <taxon>Flavobacteriia</taxon>
        <taxon>Flavobacteriales</taxon>
        <taxon>Flavobacteriaceae</taxon>
        <taxon>Flavobacterium</taxon>
    </lineage>
</organism>
<dbReference type="Proteomes" id="UP000605990">
    <property type="component" value="Unassembled WGS sequence"/>
</dbReference>
<evidence type="ECO:0000313" key="3">
    <source>
        <dbReference type="Proteomes" id="UP000605990"/>
    </source>
</evidence>
<keyword evidence="3" id="KW-1185">Reference proteome</keyword>
<dbReference type="PROSITE" id="PS51257">
    <property type="entry name" value="PROKAR_LIPOPROTEIN"/>
    <property type="match status" value="1"/>
</dbReference>
<comment type="caution">
    <text evidence="2">The sequence shown here is derived from an EMBL/GenBank/DDBJ whole genome shotgun (WGS) entry which is preliminary data.</text>
</comment>
<feature type="signal peptide" evidence="1">
    <location>
        <begin position="1"/>
        <end position="20"/>
    </location>
</feature>
<keyword evidence="1" id="KW-0732">Signal</keyword>
<gene>
    <name evidence="2" type="ORF">H8R27_09690</name>
</gene>
<reference evidence="2 3" key="1">
    <citation type="submission" date="2020-08" db="EMBL/GenBank/DDBJ databases">
        <title>Description of novel Flavobacterium F-408 isolate.</title>
        <authorList>
            <person name="Saticioglu I.B."/>
            <person name="Duman M."/>
            <person name="Altun S."/>
        </authorList>
    </citation>
    <scope>NUCLEOTIDE SEQUENCE [LARGE SCALE GENOMIC DNA]</scope>
    <source>
        <strain evidence="2 3">F-408</strain>
    </source>
</reference>
<sequence>MKNFKTILVLAISVAFLSCSKDDEPTPTATPTTLTVKTFSNLHAPVTGGGGQPVSGEFVKFNFATGQIVTAGDNWDIAFRSTTILVNGGVAGTDQPARTGIAAASVVTGTFANIITAPTDNLFAQDTATSYAIPTGSGNGWYNYNGATNVVSPIAGKVIVIKTHDGKYAKMEILSYYQNAPANPTGTEPSRYYKFNYVYQPNGSKNF</sequence>
<name>A0ABR7J061_9FLAO</name>
<dbReference type="InterPro" id="IPR025921">
    <property type="entry name" value="HmuY"/>
</dbReference>
<protein>
    <submittedName>
        <fullName evidence="2">HmuY family protein</fullName>
    </submittedName>
</protein>
<accession>A0ABR7J061</accession>
<feature type="chain" id="PRO_5046659305" evidence="1">
    <location>
        <begin position="21"/>
        <end position="207"/>
    </location>
</feature>
<evidence type="ECO:0000256" key="1">
    <source>
        <dbReference type="SAM" id="SignalP"/>
    </source>
</evidence>
<dbReference type="CDD" id="cd12105">
    <property type="entry name" value="HmuY"/>
    <property type="match status" value="1"/>
</dbReference>